<gene>
    <name evidence="1" type="ORF">B7P33_05605</name>
</gene>
<protein>
    <recommendedName>
        <fullName evidence="3">DUF2490 domain-containing protein</fullName>
    </recommendedName>
</protein>
<sequence>MKWTKVGVSQPLLLYFAFFNPITEAQTGILLKPRPAYNTSPYYMPVYKHHFMKRIAVTLVFLISIISAKAQTGSDEWATWYLYFGTTRVSEKFSIFTEFQLNYWEMNKNRNQTLYVGALNYHLNKKATFSLGYAYSDFDPSFGDGLPGAPVTNKLLENRLFQQFNYSHGNEKVKWAHRFRQEQRFFNNLDTRVLDTQHRFRYRLQATVPIGEKYYGVINDEIFLNLQNQFYNQNRFFIGIGRHITSNSKVQLGYLNVDFRQANYHRIWIGFSFNPDLRKKSTP</sequence>
<evidence type="ECO:0008006" key="3">
    <source>
        <dbReference type="Google" id="ProtNLM"/>
    </source>
</evidence>
<comment type="caution">
    <text evidence="1">The sequence shown here is derived from an EMBL/GenBank/DDBJ whole genome shotgun (WGS) entry which is preliminary data.</text>
</comment>
<dbReference type="EMBL" id="NBWU01000002">
    <property type="protein sequence ID" value="PCE64649.1"/>
    <property type="molecule type" value="Genomic_DNA"/>
</dbReference>
<evidence type="ECO:0000313" key="1">
    <source>
        <dbReference type="EMBL" id="PCE64649.1"/>
    </source>
</evidence>
<accession>A0A2A4G6Q2</accession>
<dbReference type="InterPro" id="IPR019619">
    <property type="entry name" value="DUF2490"/>
</dbReference>
<keyword evidence="2" id="KW-1185">Reference proteome</keyword>
<proteinExistence type="predicted"/>
<evidence type="ECO:0000313" key="2">
    <source>
        <dbReference type="Proteomes" id="UP000219559"/>
    </source>
</evidence>
<organism evidence="1 2">
    <name type="scientific">Sediminicola luteus</name>
    <dbReference type="NCBI Taxonomy" id="319238"/>
    <lineage>
        <taxon>Bacteria</taxon>
        <taxon>Pseudomonadati</taxon>
        <taxon>Bacteroidota</taxon>
        <taxon>Flavobacteriia</taxon>
        <taxon>Flavobacteriales</taxon>
        <taxon>Flavobacteriaceae</taxon>
        <taxon>Sediminicola</taxon>
    </lineage>
</organism>
<reference evidence="1 2" key="1">
    <citation type="submission" date="2017-04" db="EMBL/GenBank/DDBJ databases">
        <title>A new member of the family Flavobacteriaceae isolated from ascidians.</title>
        <authorList>
            <person name="Chen L."/>
        </authorList>
    </citation>
    <scope>NUCLEOTIDE SEQUENCE [LARGE SCALE GENOMIC DNA]</scope>
    <source>
        <strain evidence="1 2">HQA918</strain>
    </source>
</reference>
<dbReference type="AlphaFoldDB" id="A0A2A4G6Q2"/>
<name>A0A2A4G6Q2_9FLAO</name>
<dbReference type="Pfam" id="PF10677">
    <property type="entry name" value="DUF2490"/>
    <property type="match status" value="1"/>
</dbReference>
<dbReference type="Proteomes" id="UP000219559">
    <property type="component" value="Unassembled WGS sequence"/>
</dbReference>